<sequence length="143" mass="15518">PAPQRPAAARVPTRRSSPARPAGPSEGSWRAGMATEEAWMCSICRDVRRDVASANPCKHTFCVGCIQRWAMLRDSCPLCRTCIVSPPAVPVPVGFGTATGPSGTAPSAPPSPGRQRKTGSRREWRRIVKEEMGKQILGLRRKK</sequence>
<dbReference type="InterPro" id="IPR047126">
    <property type="entry name" value="RNF141-like"/>
</dbReference>
<evidence type="ECO:0000256" key="2">
    <source>
        <dbReference type="ARBA" id="ARBA00022771"/>
    </source>
</evidence>
<proteinExistence type="predicted"/>
<keyword evidence="1" id="KW-0479">Metal-binding</keyword>
<dbReference type="Gene3D" id="3.30.40.10">
    <property type="entry name" value="Zinc/RING finger domain, C3HC4 (zinc finger)"/>
    <property type="match status" value="1"/>
</dbReference>
<reference evidence="7" key="1">
    <citation type="submission" date="2015-11" db="EMBL/GenBank/DDBJ databases">
        <authorList>
            <consortium name="International Coturnix japonica Genome Analysis Consortium"/>
            <person name="Warren W."/>
            <person name="Burt D.W."/>
            <person name="Antin P.B."/>
            <person name="Lanford R."/>
            <person name="Gros J."/>
            <person name="Wilson R.K."/>
        </authorList>
    </citation>
    <scope>NUCLEOTIDE SEQUENCE [LARGE SCALE GENOMIC DNA]</scope>
</reference>
<evidence type="ECO:0000313" key="8">
    <source>
        <dbReference type="Proteomes" id="UP000694412"/>
    </source>
</evidence>
<protein>
    <recommendedName>
        <fullName evidence="6">RING-type domain-containing protein</fullName>
    </recommendedName>
</protein>
<feature type="region of interest" description="Disordered" evidence="5">
    <location>
        <begin position="1"/>
        <end position="31"/>
    </location>
</feature>
<dbReference type="Ensembl" id="ENSCJPT00005001558.1">
    <property type="protein sequence ID" value="ENSCJPP00005000878.1"/>
    <property type="gene ID" value="ENSCJPG00005000971.1"/>
</dbReference>
<dbReference type="AlphaFoldDB" id="A0A8C2SNF6"/>
<organism evidence="7 8">
    <name type="scientific">Coturnix japonica</name>
    <name type="common">Japanese quail</name>
    <name type="synonym">Coturnix coturnix japonica</name>
    <dbReference type="NCBI Taxonomy" id="93934"/>
    <lineage>
        <taxon>Eukaryota</taxon>
        <taxon>Metazoa</taxon>
        <taxon>Chordata</taxon>
        <taxon>Craniata</taxon>
        <taxon>Vertebrata</taxon>
        <taxon>Euteleostomi</taxon>
        <taxon>Archelosauria</taxon>
        <taxon>Archosauria</taxon>
        <taxon>Dinosauria</taxon>
        <taxon>Saurischia</taxon>
        <taxon>Theropoda</taxon>
        <taxon>Coelurosauria</taxon>
        <taxon>Aves</taxon>
        <taxon>Neognathae</taxon>
        <taxon>Galloanserae</taxon>
        <taxon>Galliformes</taxon>
        <taxon>Phasianidae</taxon>
        <taxon>Perdicinae</taxon>
        <taxon>Coturnix</taxon>
    </lineage>
</organism>
<evidence type="ECO:0000256" key="5">
    <source>
        <dbReference type="SAM" id="MobiDB-lite"/>
    </source>
</evidence>
<feature type="compositionally biased region" description="Low complexity" evidence="5">
    <location>
        <begin position="96"/>
        <end position="106"/>
    </location>
</feature>
<dbReference type="Proteomes" id="UP000694412">
    <property type="component" value="Chromosome 2"/>
</dbReference>
<dbReference type="SMART" id="SM00184">
    <property type="entry name" value="RING"/>
    <property type="match status" value="1"/>
</dbReference>
<feature type="region of interest" description="Disordered" evidence="5">
    <location>
        <begin position="94"/>
        <end position="124"/>
    </location>
</feature>
<keyword evidence="2 4" id="KW-0863">Zinc-finger</keyword>
<dbReference type="Pfam" id="PF13639">
    <property type="entry name" value="zf-RING_2"/>
    <property type="match status" value="1"/>
</dbReference>
<evidence type="ECO:0000256" key="1">
    <source>
        <dbReference type="ARBA" id="ARBA00022723"/>
    </source>
</evidence>
<dbReference type="PROSITE" id="PS50089">
    <property type="entry name" value="ZF_RING_2"/>
    <property type="match status" value="1"/>
</dbReference>
<dbReference type="InterPro" id="IPR017907">
    <property type="entry name" value="Znf_RING_CS"/>
</dbReference>
<dbReference type="InterPro" id="IPR013083">
    <property type="entry name" value="Znf_RING/FYVE/PHD"/>
</dbReference>
<evidence type="ECO:0000259" key="6">
    <source>
        <dbReference type="PROSITE" id="PS50089"/>
    </source>
</evidence>
<evidence type="ECO:0000256" key="3">
    <source>
        <dbReference type="ARBA" id="ARBA00022833"/>
    </source>
</evidence>
<dbReference type="GO" id="GO:0008270">
    <property type="term" value="F:zinc ion binding"/>
    <property type="evidence" value="ECO:0007669"/>
    <property type="project" value="UniProtKB-KW"/>
</dbReference>
<dbReference type="InterPro" id="IPR001841">
    <property type="entry name" value="Znf_RING"/>
</dbReference>
<keyword evidence="8" id="KW-1185">Reference proteome</keyword>
<feature type="compositionally biased region" description="Low complexity" evidence="5">
    <location>
        <begin position="1"/>
        <end position="25"/>
    </location>
</feature>
<dbReference type="GeneTree" id="ENSGT01070000254325"/>
<evidence type="ECO:0000313" key="7">
    <source>
        <dbReference type="Ensembl" id="ENSCJPP00005000878.1"/>
    </source>
</evidence>
<dbReference type="PANTHER" id="PTHR12109">
    <property type="entry name" value="RING FINGER PROTEIN 141-RELATED"/>
    <property type="match status" value="1"/>
</dbReference>
<keyword evidence="3" id="KW-0862">Zinc</keyword>
<evidence type="ECO:0000256" key="4">
    <source>
        <dbReference type="PROSITE-ProRule" id="PRU00175"/>
    </source>
</evidence>
<dbReference type="SUPFAM" id="SSF57850">
    <property type="entry name" value="RING/U-box"/>
    <property type="match status" value="1"/>
</dbReference>
<feature type="domain" description="RING-type" evidence="6">
    <location>
        <begin position="41"/>
        <end position="80"/>
    </location>
</feature>
<name>A0A8C2SNF6_COTJA</name>
<reference evidence="7" key="3">
    <citation type="submission" date="2025-09" db="UniProtKB">
        <authorList>
            <consortium name="Ensembl"/>
        </authorList>
    </citation>
    <scope>IDENTIFICATION</scope>
</reference>
<dbReference type="PROSITE" id="PS00518">
    <property type="entry name" value="ZF_RING_1"/>
    <property type="match status" value="1"/>
</dbReference>
<accession>A0A8C2SNF6</accession>
<reference evidence="7" key="2">
    <citation type="submission" date="2025-08" db="UniProtKB">
        <authorList>
            <consortium name="Ensembl"/>
        </authorList>
    </citation>
    <scope>IDENTIFICATION</scope>
</reference>